<keyword evidence="4" id="KW-1185">Reference proteome</keyword>
<evidence type="ECO:0000256" key="1">
    <source>
        <dbReference type="SAM" id="MobiDB-lite"/>
    </source>
</evidence>
<dbReference type="PANTHER" id="PTHR36115:SF6">
    <property type="entry name" value="PROLINE-RICH ANTIGEN HOMOLOG"/>
    <property type="match status" value="1"/>
</dbReference>
<dbReference type="InterPro" id="IPR051791">
    <property type="entry name" value="Pra-immunoreactive"/>
</dbReference>
<evidence type="ECO:0000313" key="3">
    <source>
        <dbReference type="EMBL" id="EKX89487.1"/>
    </source>
</evidence>
<dbReference type="AlphaFoldDB" id="L1ME26"/>
<dbReference type="HOGENOM" id="CLU_110186_0_0_11"/>
<dbReference type="OrthoDB" id="5187110at2"/>
<protein>
    <submittedName>
        <fullName evidence="3">RDD family protein</fullName>
    </submittedName>
</protein>
<dbReference type="STRING" id="1035195.HMPREF9997_01729"/>
<feature type="region of interest" description="Disordered" evidence="1">
    <location>
        <begin position="1"/>
        <end position="30"/>
    </location>
</feature>
<organism evidence="3 4">
    <name type="scientific">Corynebacterium durum F0235</name>
    <dbReference type="NCBI Taxonomy" id="1035195"/>
    <lineage>
        <taxon>Bacteria</taxon>
        <taxon>Bacillati</taxon>
        <taxon>Actinomycetota</taxon>
        <taxon>Actinomycetes</taxon>
        <taxon>Mycobacteriales</taxon>
        <taxon>Corynebacteriaceae</taxon>
        <taxon>Corynebacterium</taxon>
    </lineage>
</organism>
<keyword evidence="2" id="KW-1133">Transmembrane helix</keyword>
<feature type="transmembrane region" description="Helical" evidence="2">
    <location>
        <begin position="49"/>
        <end position="66"/>
    </location>
</feature>
<proteinExistence type="predicted"/>
<sequence>MANNKQSWLDGPHIPGENDDPSAPGRWPGEKLGLPQAGAGALASVMRRVGGITFDWFICLFAATIVHRFTDQLGGISTIPFIVFLILEPLSVTFLARTPGQAVLGIGVARIDVPDARVGFIRAFVRSLLTLFIFPAVIVDSDGRGLHDRATGTAVVFG</sequence>
<dbReference type="EMBL" id="AMEM01000023">
    <property type="protein sequence ID" value="EKX89487.1"/>
    <property type="molecule type" value="Genomic_DNA"/>
</dbReference>
<dbReference type="Proteomes" id="UP000010445">
    <property type="component" value="Unassembled WGS sequence"/>
</dbReference>
<dbReference type="PANTHER" id="PTHR36115">
    <property type="entry name" value="PROLINE-RICH ANTIGEN HOMOLOG-RELATED"/>
    <property type="match status" value="1"/>
</dbReference>
<gene>
    <name evidence="3" type="ORF">HMPREF9997_01729</name>
</gene>
<feature type="transmembrane region" description="Helical" evidence="2">
    <location>
        <begin position="116"/>
        <end position="139"/>
    </location>
</feature>
<evidence type="ECO:0000256" key="2">
    <source>
        <dbReference type="SAM" id="Phobius"/>
    </source>
</evidence>
<reference evidence="3 4" key="1">
    <citation type="submission" date="2012-05" db="EMBL/GenBank/DDBJ databases">
        <authorList>
            <person name="Weinstock G."/>
            <person name="Sodergren E."/>
            <person name="Lobos E.A."/>
            <person name="Fulton L."/>
            <person name="Fulton R."/>
            <person name="Courtney L."/>
            <person name="Fronick C."/>
            <person name="O'Laughlin M."/>
            <person name="Godfrey J."/>
            <person name="Wilson R.M."/>
            <person name="Miner T."/>
            <person name="Farmer C."/>
            <person name="Delehaunty K."/>
            <person name="Cordes M."/>
            <person name="Minx P."/>
            <person name="Tomlinson C."/>
            <person name="Chen J."/>
            <person name="Wollam A."/>
            <person name="Pepin K.H."/>
            <person name="Bhonagiri V."/>
            <person name="Zhang X."/>
            <person name="Suruliraj S."/>
            <person name="Warren W."/>
            <person name="Mitreva M."/>
            <person name="Mardis E.R."/>
            <person name="Wilson R.K."/>
        </authorList>
    </citation>
    <scope>NUCLEOTIDE SEQUENCE [LARGE SCALE GENOMIC DNA]</scope>
    <source>
        <strain evidence="3 4">F0235</strain>
    </source>
</reference>
<comment type="caution">
    <text evidence="3">The sequence shown here is derived from an EMBL/GenBank/DDBJ whole genome shotgun (WGS) entry which is preliminary data.</text>
</comment>
<name>L1ME26_9CORY</name>
<accession>L1ME26</accession>
<keyword evidence="2" id="KW-0812">Transmembrane</keyword>
<dbReference type="PATRIC" id="fig|1035195.3.peg.1564"/>
<feature type="transmembrane region" description="Helical" evidence="2">
    <location>
        <begin position="73"/>
        <end position="96"/>
    </location>
</feature>
<dbReference type="eggNOG" id="COG1714">
    <property type="taxonomic scope" value="Bacteria"/>
</dbReference>
<dbReference type="PIRSF" id="PIRSF021697">
    <property type="entry name" value="UCP021697"/>
    <property type="match status" value="1"/>
</dbReference>
<keyword evidence="2" id="KW-0472">Membrane</keyword>
<evidence type="ECO:0000313" key="4">
    <source>
        <dbReference type="Proteomes" id="UP000010445"/>
    </source>
</evidence>
<dbReference type="InterPro" id="IPR016795">
    <property type="entry name" value="UCP021697"/>
</dbReference>
<dbReference type="RefSeq" id="WP_006063958.1">
    <property type="nucleotide sequence ID" value="NZ_KB290831.1"/>
</dbReference>